<keyword evidence="5" id="KW-1185">Reference proteome</keyword>
<keyword evidence="2" id="KW-0472">Membrane</keyword>
<keyword evidence="2" id="KW-1133">Transmembrane helix</keyword>
<evidence type="ECO:0000313" key="5">
    <source>
        <dbReference type="Proteomes" id="UP001175211"/>
    </source>
</evidence>
<feature type="signal peptide" evidence="3">
    <location>
        <begin position="1"/>
        <end position="20"/>
    </location>
</feature>
<evidence type="ECO:0000256" key="2">
    <source>
        <dbReference type="SAM" id="Phobius"/>
    </source>
</evidence>
<proteinExistence type="predicted"/>
<dbReference type="RefSeq" id="XP_060332764.1">
    <property type="nucleotide sequence ID" value="XM_060481306.1"/>
</dbReference>
<reference evidence="4" key="1">
    <citation type="submission" date="2023-06" db="EMBL/GenBank/DDBJ databases">
        <authorList>
            <consortium name="Lawrence Berkeley National Laboratory"/>
            <person name="Ahrendt S."/>
            <person name="Sahu N."/>
            <person name="Indic B."/>
            <person name="Wong-Bajracharya J."/>
            <person name="Merenyi Z."/>
            <person name="Ke H.-M."/>
            <person name="Monk M."/>
            <person name="Kocsube S."/>
            <person name="Drula E."/>
            <person name="Lipzen A."/>
            <person name="Balint B."/>
            <person name="Henrissat B."/>
            <person name="Andreopoulos B."/>
            <person name="Martin F.M."/>
            <person name="Harder C.B."/>
            <person name="Rigling D."/>
            <person name="Ford K.L."/>
            <person name="Foster G.D."/>
            <person name="Pangilinan J."/>
            <person name="Papanicolaou A."/>
            <person name="Barry K."/>
            <person name="LaButti K."/>
            <person name="Viragh M."/>
            <person name="Koriabine M."/>
            <person name="Yan M."/>
            <person name="Riley R."/>
            <person name="Champramary S."/>
            <person name="Plett K.L."/>
            <person name="Tsai I.J."/>
            <person name="Slot J."/>
            <person name="Sipos G."/>
            <person name="Plett J."/>
            <person name="Nagy L.G."/>
            <person name="Grigoriev I.V."/>
        </authorList>
    </citation>
    <scope>NUCLEOTIDE SEQUENCE</scope>
    <source>
        <strain evidence="4">CCBAS 213</strain>
    </source>
</reference>
<dbReference type="EMBL" id="JAUEPS010000012">
    <property type="protein sequence ID" value="KAK0460725.1"/>
    <property type="molecule type" value="Genomic_DNA"/>
</dbReference>
<evidence type="ECO:0000256" key="3">
    <source>
        <dbReference type="SAM" id="SignalP"/>
    </source>
</evidence>
<accession>A0AA39TVB5</accession>
<gene>
    <name evidence="4" type="ORF">EV420DRAFT_228151</name>
</gene>
<feature type="chain" id="PRO_5041422057" evidence="3">
    <location>
        <begin position="21"/>
        <end position="217"/>
    </location>
</feature>
<evidence type="ECO:0000256" key="1">
    <source>
        <dbReference type="SAM" id="MobiDB-lite"/>
    </source>
</evidence>
<name>A0AA39TVB5_ARMTA</name>
<protein>
    <submittedName>
        <fullName evidence="4">Uncharacterized protein</fullName>
    </submittedName>
</protein>
<feature type="transmembrane region" description="Helical" evidence="2">
    <location>
        <begin position="36"/>
        <end position="56"/>
    </location>
</feature>
<dbReference type="AlphaFoldDB" id="A0AA39TVB5"/>
<dbReference type="Proteomes" id="UP001175211">
    <property type="component" value="Unassembled WGS sequence"/>
</dbReference>
<dbReference type="GeneID" id="85364854"/>
<feature type="region of interest" description="Disordered" evidence="1">
    <location>
        <begin position="96"/>
        <end position="143"/>
    </location>
</feature>
<evidence type="ECO:0000313" key="4">
    <source>
        <dbReference type="EMBL" id="KAK0460725.1"/>
    </source>
</evidence>
<comment type="caution">
    <text evidence="4">The sequence shown here is derived from an EMBL/GenBank/DDBJ whole genome shotgun (WGS) entry which is preliminary data.</text>
</comment>
<organism evidence="4 5">
    <name type="scientific">Armillaria tabescens</name>
    <name type="common">Ringless honey mushroom</name>
    <name type="synonym">Agaricus tabescens</name>
    <dbReference type="NCBI Taxonomy" id="1929756"/>
    <lineage>
        <taxon>Eukaryota</taxon>
        <taxon>Fungi</taxon>
        <taxon>Dikarya</taxon>
        <taxon>Basidiomycota</taxon>
        <taxon>Agaricomycotina</taxon>
        <taxon>Agaricomycetes</taxon>
        <taxon>Agaricomycetidae</taxon>
        <taxon>Agaricales</taxon>
        <taxon>Marasmiineae</taxon>
        <taxon>Physalacriaceae</taxon>
        <taxon>Desarmillaria</taxon>
    </lineage>
</organism>
<keyword evidence="2" id="KW-0812">Transmembrane</keyword>
<sequence length="217" mass="24016">MLSPLPSLFILAGLAYSANAQFMNDNNNHTTTQRIIAGVVVAVLALIACILCSIGLSRRRRRRLLVVPQGQYSPQAAGGYKPPFFGSGWGWSQQYPPNQNQSPYIPPQGPPHQSTPYYGGYGSGAEQRQEYPPNPPPYKRDDTNYQPVRTKISDVPMLLILTVSSPPDHLRDIQKVVRKPSTARLVIINVVIIHWLNSLKFQPPGPPPQAHLAHNVV</sequence>
<keyword evidence="3" id="KW-0732">Signal</keyword>